<evidence type="ECO:0000259" key="2">
    <source>
        <dbReference type="Pfam" id="PF05970"/>
    </source>
</evidence>
<evidence type="ECO:0000256" key="1">
    <source>
        <dbReference type="RuleBase" id="RU363044"/>
    </source>
</evidence>
<feature type="domain" description="DNA helicase Pif1-like DEAD-box helicase" evidence="2">
    <location>
        <begin position="636"/>
        <end position="793"/>
    </location>
</feature>
<dbReference type="GeneID" id="17318033"/>
<keyword evidence="1" id="KW-0234">DNA repair</keyword>
<comment type="catalytic activity">
    <reaction evidence="1">
        <text>ATP + H2O = ADP + phosphate + H(+)</text>
        <dbReference type="Rhea" id="RHEA:13065"/>
        <dbReference type="ChEBI" id="CHEBI:15377"/>
        <dbReference type="ChEBI" id="CHEBI:15378"/>
        <dbReference type="ChEBI" id="CHEBI:30616"/>
        <dbReference type="ChEBI" id="CHEBI:43474"/>
        <dbReference type="ChEBI" id="CHEBI:456216"/>
        <dbReference type="EC" id="5.6.2.3"/>
    </reaction>
</comment>
<keyword evidence="5" id="KW-1185">Reference proteome</keyword>
<dbReference type="KEGG" id="ccp:CHC_T00009042001"/>
<dbReference type="RefSeq" id="XP_005710316.1">
    <property type="nucleotide sequence ID" value="XM_005710259.1"/>
</dbReference>
<dbReference type="PANTHER" id="PTHR10492">
    <property type="match status" value="1"/>
</dbReference>
<dbReference type="GO" id="GO:0043139">
    <property type="term" value="F:5'-3' DNA helicase activity"/>
    <property type="evidence" value="ECO:0007669"/>
    <property type="project" value="UniProtKB-EC"/>
</dbReference>
<dbReference type="GO" id="GO:0006281">
    <property type="term" value="P:DNA repair"/>
    <property type="evidence" value="ECO:0007669"/>
    <property type="project" value="UniProtKB-KW"/>
</dbReference>
<dbReference type="Proteomes" id="UP000012073">
    <property type="component" value="Unassembled WGS sequence"/>
</dbReference>
<keyword evidence="1" id="KW-0227">DNA damage</keyword>
<keyword evidence="1 4" id="KW-0347">Helicase</keyword>
<gene>
    <name evidence="4" type="ORF">CHC_T00009042001</name>
</gene>
<dbReference type="AlphaFoldDB" id="R7QNF7"/>
<dbReference type="EC" id="5.6.2.3" evidence="1"/>
<dbReference type="Gramene" id="CDF40022">
    <property type="protein sequence ID" value="CDF40022"/>
    <property type="gene ID" value="CHC_T00009042001"/>
</dbReference>
<dbReference type="Pfam" id="PF14214">
    <property type="entry name" value="Helitron_like_N"/>
    <property type="match status" value="1"/>
</dbReference>
<dbReference type="GO" id="GO:0000723">
    <property type="term" value="P:telomere maintenance"/>
    <property type="evidence" value="ECO:0007669"/>
    <property type="project" value="InterPro"/>
</dbReference>
<organism evidence="4 5">
    <name type="scientific">Chondrus crispus</name>
    <name type="common">Carrageen Irish moss</name>
    <name type="synonym">Polymorpha crispa</name>
    <dbReference type="NCBI Taxonomy" id="2769"/>
    <lineage>
        <taxon>Eukaryota</taxon>
        <taxon>Rhodophyta</taxon>
        <taxon>Florideophyceae</taxon>
        <taxon>Rhodymeniophycidae</taxon>
        <taxon>Gigartinales</taxon>
        <taxon>Gigartinaceae</taxon>
        <taxon>Chondrus</taxon>
    </lineage>
</organism>
<dbReference type="InterPro" id="IPR010285">
    <property type="entry name" value="DNA_helicase_pif1-like_DEAD"/>
</dbReference>
<keyword evidence="1" id="KW-0067">ATP-binding</keyword>
<dbReference type="GO" id="GO:0005524">
    <property type="term" value="F:ATP binding"/>
    <property type="evidence" value="ECO:0007669"/>
    <property type="project" value="UniProtKB-KW"/>
</dbReference>
<sequence length="793" mass="89878">MTQLTQMLHECNPYVQTFLCMREWAQSPHNNTPAAYQMVIHADRRPGHEHVRHYNGPEASEVAALIPGNEDGEIGRRDIVVRRRGSLNSNGNEVLDPISVSHRAYDPLSYVLLFPNGRDGWYPELRFSSVQDGRRTKITPMMYYGWHLFERASQFSTILHAARLFQQYLVDQFCTVEAERLSYLRHNQTQLRAADYTSLCERLVDSGRAENEADAVRAGRLFILPSTYIGGDRYMRQQMHNIIAISNQIGHPDIFLTMTFIQFQKRGLPHAHVVVKHMIHNPCGEQNPTAVCMGERYCTKGFPKSFKHETSQSASEYYITYRRRSPSAGGVSIERPSRIGRRQQSVVVDNSLVIPHSPLLLRSFGCHLNVELCVSRVGGIKYLFKYVCKGQDRVTMEITAENECHEKITNFQDARYVSASEAAWRFFSFDIVDRNRPVVRLAVHLPDHHTVYIEEGREQEVALRPASGTKLTEWFKANEKYPSARHIQYHMFPRYFTWKKCSKSWSANVVGRIYTVSPREGECYFIRLLLTQVPGVIFFETLRNIDGDQFIPLKLRSSFSSVCYDSRTLPAFGSSLAVERTLGHQWEQRLQTSLPMWNTNQRHAFDEIVGSMLPGVSVSALLQGYSSAVAGPSMPTRSGRLFFLDAPGGTDKTFVLSAIQDFLRSRRRQVIAVATSAVAAVLLDGGRTAHSVFKIPIPVSAESTCSFSTNSDTGRTLQQVDLIIWDDTVMCHGHCIKTVDRSLRDLMKTDQPFGGKFLVLAKDFRQILPVVPGGSRGQIVSACVKASPLYREC</sequence>
<dbReference type="InterPro" id="IPR027417">
    <property type="entry name" value="P-loop_NTPase"/>
</dbReference>
<dbReference type="PhylomeDB" id="R7QNF7"/>
<evidence type="ECO:0000313" key="5">
    <source>
        <dbReference type="Proteomes" id="UP000012073"/>
    </source>
</evidence>
<dbReference type="STRING" id="2769.R7QNF7"/>
<dbReference type="OrthoDB" id="1728974at2759"/>
<dbReference type="GO" id="GO:0006310">
    <property type="term" value="P:DNA recombination"/>
    <property type="evidence" value="ECO:0007669"/>
    <property type="project" value="UniProtKB-KW"/>
</dbReference>
<dbReference type="GO" id="GO:0016887">
    <property type="term" value="F:ATP hydrolysis activity"/>
    <property type="evidence" value="ECO:0007669"/>
    <property type="project" value="RHEA"/>
</dbReference>
<accession>R7QNF7</accession>
<dbReference type="Gene3D" id="3.40.50.300">
    <property type="entry name" value="P-loop containing nucleotide triphosphate hydrolases"/>
    <property type="match status" value="1"/>
</dbReference>
<comment type="similarity">
    <text evidence="1">Belongs to the helicase family.</text>
</comment>
<protein>
    <recommendedName>
        <fullName evidence="1">ATP-dependent DNA helicase</fullName>
        <ecNumber evidence="1">5.6.2.3</ecNumber>
    </recommendedName>
</protein>
<keyword evidence="1" id="KW-0233">DNA recombination</keyword>
<evidence type="ECO:0000259" key="3">
    <source>
        <dbReference type="Pfam" id="PF14214"/>
    </source>
</evidence>
<dbReference type="Pfam" id="PF05970">
    <property type="entry name" value="PIF1"/>
    <property type="match status" value="1"/>
</dbReference>
<comment type="cofactor">
    <cofactor evidence="1">
        <name>Mg(2+)</name>
        <dbReference type="ChEBI" id="CHEBI:18420"/>
    </cofactor>
</comment>
<dbReference type="InterPro" id="IPR025476">
    <property type="entry name" value="Helitron_helicase-like"/>
</dbReference>
<keyword evidence="1" id="KW-0547">Nucleotide-binding</keyword>
<dbReference type="PANTHER" id="PTHR10492:SF57">
    <property type="entry name" value="ATP-DEPENDENT DNA HELICASE"/>
    <property type="match status" value="1"/>
</dbReference>
<name>R7QNF7_CHOCR</name>
<evidence type="ECO:0000313" key="4">
    <source>
        <dbReference type="EMBL" id="CDF40022.1"/>
    </source>
</evidence>
<reference evidence="5" key="1">
    <citation type="journal article" date="2013" name="Proc. Natl. Acad. Sci. U.S.A.">
        <title>Genome structure and metabolic features in the red seaweed Chondrus crispus shed light on evolution of the Archaeplastida.</title>
        <authorList>
            <person name="Collen J."/>
            <person name="Porcel B."/>
            <person name="Carre W."/>
            <person name="Ball S.G."/>
            <person name="Chaparro C."/>
            <person name="Tonon T."/>
            <person name="Barbeyron T."/>
            <person name="Michel G."/>
            <person name="Noel B."/>
            <person name="Valentin K."/>
            <person name="Elias M."/>
            <person name="Artiguenave F."/>
            <person name="Arun A."/>
            <person name="Aury J.M."/>
            <person name="Barbosa-Neto J.F."/>
            <person name="Bothwell J.H."/>
            <person name="Bouget F.Y."/>
            <person name="Brillet L."/>
            <person name="Cabello-Hurtado F."/>
            <person name="Capella-Gutierrez S."/>
            <person name="Charrier B."/>
            <person name="Cladiere L."/>
            <person name="Cock J.M."/>
            <person name="Coelho S.M."/>
            <person name="Colleoni C."/>
            <person name="Czjzek M."/>
            <person name="Da Silva C."/>
            <person name="Delage L."/>
            <person name="Denoeud F."/>
            <person name="Deschamps P."/>
            <person name="Dittami S.M."/>
            <person name="Gabaldon T."/>
            <person name="Gachon C.M."/>
            <person name="Groisillier A."/>
            <person name="Herve C."/>
            <person name="Jabbari K."/>
            <person name="Katinka M."/>
            <person name="Kloareg B."/>
            <person name="Kowalczyk N."/>
            <person name="Labadie K."/>
            <person name="Leblanc C."/>
            <person name="Lopez P.J."/>
            <person name="McLachlan D.H."/>
            <person name="Meslet-Cladiere L."/>
            <person name="Moustafa A."/>
            <person name="Nehr Z."/>
            <person name="Nyvall Collen P."/>
            <person name="Panaud O."/>
            <person name="Partensky F."/>
            <person name="Poulain J."/>
            <person name="Rensing S.A."/>
            <person name="Rousvoal S."/>
            <person name="Samson G."/>
            <person name="Symeonidi A."/>
            <person name="Weissenbach J."/>
            <person name="Zambounis A."/>
            <person name="Wincker P."/>
            <person name="Boyen C."/>
        </authorList>
    </citation>
    <scope>NUCLEOTIDE SEQUENCE [LARGE SCALE GENOMIC DNA]</scope>
    <source>
        <strain evidence="5">cv. Stackhouse</strain>
    </source>
</reference>
<feature type="domain" description="Helitron helicase-like" evidence="3">
    <location>
        <begin position="143"/>
        <end position="259"/>
    </location>
</feature>
<dbReference type="SUPFAM" id="SSF52540">
    <property type="entry name" value="P-loop containing nucleoside triphosphate hydrolases"/>
    <property type="match status" value="1"/>
</dbReference>
<dbReference type="EMBL" id="HG002108">
    <property type="protein sequence ID" value="CDF40022.1"/>
    <property type="molecule type" value="Genomic_DNA"/>
</dbReference>
<proteinExistence type="inferred from homology"/>
<keyword evidence="1" id="KW-0378">Hydrolase</keyword>